<reference evidence="4 5" key="1">
    <citation type="submission" date="2015-04" db="EMBL/GenBank/DDBJ databases">
        <title>Complete genome sequence of Schizopora paradoxa KUC8140, a cosmopolitan wood degrader in East Asia.</title>
        <authorList>
            <consortium name="DOE Joint Genome Institute"/>
            <person name="Min B."/>
            <person name="Park H."/>
            <person name="Jang Y."/>
            <person name="Kim J.-J."/>
            <person name="Kim K.H."/>
            <person name="Pangilinan J."/>
            <person name="Lipzen A."/>
            <person name="Riley R."/>
            <person name="Grigoriev I.V."/>
            <person name="Spatafora J.W."/>
            <person name="Choi I.-G."/>
        </authorList>
    </citation>
    <scope>NUCLEOTIDE SEQUENCE [LARGE SCALE GENOMIC DNA]</scope>
    <source>
        <strain evidence="4 5">KUC8140</strain>
    </source>
</reference>
<name>A0A0H2R7D8_9AGAM</name>
<accession>A0A0H2R7D8</accession>
<dbReference type="Gene3D" id="3.40.50.1820">
    <property type="entry name" value="alpha/beta hydrolase"/>
    <property type="match status" value="1"/>
</dbReference>
<dbReference type="FunCoup" id="A0A0H2R7D8">
    <property type="interactions" value="236"/>
</dbReference>
<dbReference type="InterPro" id="IPR050593">
    <property type="entry name" value="LovG"/>
</dbReference>
<keyword evidence="1" id="KW-0378">Hydrolase</keyword>
<dbReference type="Proteomes" id="UP000053477">
    <property type="component" value="Unassembled WGS sequence"/>
</dbReference>
<dbReference type="InterPro" id="IPR005645">
    <property type="entry name" value="FSH-like_dom"/>
</dbReference>
<dbReference type="SUPFAM" id="SSF53474">
    <property type="entry name" value="alpha/beta-Hydrolases"/>
    <property type="match status" value="1"/>
</dbReference>
<feature type="region of interest" description="Disordered" evidence="2">
    <location>
        <begin position="357"/>
        <end position="387"/>
    </location>
</feature>
<dbReference type="PANTHER" id="PTHR48070:SF6">
    <property type="entry name" value="ESTERASE OVCA2"/>
    <property type="match status" value="1"/>
</dbReference>
<feature type="domain" description="Serine hydrolase" evidence="3">
    <location>
        <begin position="2"/>
        <end position="218"/>
    </location>
</feature>
<gene>
    <name evidence="4" type="ORF">SCHPADRAFT_894380</name>
</gene>
<dbReference type="Pfam" id="PF03959">
    <property type="entry name" value="FSH1"/>
    <property type="match status" value="1"/>
</dbReference>
<evidence type="ECO:0000259" key="3">
    <source>
        <dbReference type="Pfam" id="PF03959"/>
    </source>
</evidence>
<dbReference type="GO" id="GO:0016787">
    <property type="term" value="F:hydrolase activity"/>
    <property type="evidence" value="ECO:0007669"/>
    <property type="project" value="UniProtKB-KW"/>
</dbReference>
<evidence type="ECO:0000313" key="5">
    <source>
        <dbReference type="Proteomes" id="UP000053477"/>
    </source>
</evidence>
<dbReference type="OrthoDB" id="2094269at2759"/>
<dbReference type="InterPro" id="IPR029058">
    <property type="entry name" value="AB_hydrolase_fold"/>
</dbReference>
<evidence type="ECO:0000256" key="2">
    <source>
        <dbReference type="SAM" id="MobiDB-lite"/>
    </source>
</evidence>
<dbReference type="AlphaFoldDB" id="A0A0H2R7D8"/>
<proteinExistence type="predicted"/>
<dbReference type="GO" id="GO:0005634">
    <property type="term" value="C:nucleus"/>
    <property type="evidence" value="ECO:0007669"/>
    <property type="project" value="TreeGrafter"/>
</dbReference>
<sequence>MKRVLVLHGHTENAHVFGRKFNDFRDALKGEVEFVFVDAPHLLTPVDPEGAPVFSTSEKFASVRNLDPKHPTKHTPRGWFYHTHDAQDAWAVSQSLMYLRNVLEKQGPFNGIMGYSQGGSMAALVAGLLECPTHTPHFKGIQHPPMEFLVSFSSFIIPNPAFAVPKNLRTPTLLVMGQNDTIVLPEHTHILSQQFCKENIRLVVHEGGHFVPRKPEWRAFLIDLFKAFAGSSASGSSNASALYMRNIGVGSSGAFVPCGGIPYPLLPNRDEEVKKKKAREAITKSRRKSWTEVVPKTIWEGGVDEMDEIDEEVEETEMEPIKFDEKFSFGAAAAPALKGLDPNARVHFFENVPRNAQANARSGSASSESSLGPSTPPSYSDDGSLASKPTPILLKESDFRAKHGKAIKVGTPRRSSSYRRGSKKVQTGGNILRVQTIGGREIVVESSYGGDEVPFDYAIDLEKGVADIDISQHGAVDGSF</sequence>
<organism evidence="4 5">
    <name type="scientific">Schizopora paradoxa</name>
    <dbReference type="NCBI Taxonomy" id="27342"/>
    <lineage>
        <taxon>Eukaryota</taxon>
        <taxon>Fungi</taxon>
        <taxon>Dikarya</taxon>
        <taxon>Basidiomycota</taxon>
        <taxon>Agaricomycotina</taxon>
        <taxon>Agaricomycetes</taxon>
        <taxon>Hymenochaetales</taxon>
        <taxon>Schizoporaceae</taxon>
        <taxon>Schizopora</taxon>
    </lineage>
</organism>
<keyword evidence="5" id="KW-1185">Reference proteome</keyword>
<dbReference type="InParanoid" id="A0A0H2R7D8"/>
<feature type="compositionally biased region" description="Low complexity" evidence="2">
    <location>
        <begin position="362"/>
        <end position="373"/>
    </location>
</feature>
<dbReference type="PANTHER" id="PTHR48070">
    <property type="entry name" value="ESTERASE OVCA2"/>
    <property type="match status" value="1"/>
</dbReference>
<dbReference type="STRING" id="27342.A0A0H2R7D8"/>
<dbReference type="EMBL" id="KQ086121">
    <property type="protein sequence ID" value="KLO07769.1"/>
    <property type="molecule type" value="Genomic_DNA"/>
</dbReference>
<evidence type="ECO:0000256" key="1">
    <source>
        <dbReference type="ARBA" id="ARBA00022801"/>
    </source>
</evidence>
<evidence type="ECO:0000313" key="4">
    <source>
        <dbReference type="EMBL" id="KLO07769.1"/>
    </source>
</evidence>
<dbReference type="GO" id="GO:0005737">
    <property type="term" value="C:cytoplasm"/>
    <property type="evidence" value="ECO:0007669"/>
    <property type="project" value="TreeGrafter"/>
</dbReference>
<protein>
    <recommendedName>
        <fullName evidence="3">Serine hydrolase domain-containing protein</fullName>
    </recommendedName>
</protein>